<dbReference type="PRINTS" id="PR00344">
    <property type="entry name" value="BCTRLSENSOR"/>
</dbReference>
<dbReference type="CDD" id="cd16922">
    <property type="entry name" value="HATPase_EvgS-ArcB-TorS-like"/>
    <property type="match status" value="1"/>
</dbReference>
<dbReference type="Pfam" id="PF01590">
    <property type="entry name" value="GAF"/>
    <property type="match status" value="1"/>
</dbReference>
<evidence type="ECO:0000313" key="8">
    <source>
        <dbReference type="EMBL" id="GHO54774.1"/>
    </source>
</evidence>
<sequence length="558" mass="61393">MRFLSRLFKTKLINEQRPTSAPPPSSHDALEAEHAFSQLTQSLAHENQTIVEQMNHLLLMNDAFISTLHLEPLLGEIVSRLGTIMQSTHIALLLYGREMPVPWAVAHWERPTTENGARAQASAGVTPFNGIRFAQAKNISVYADPNRDITLAVTTKMAALPARGSIAYNMPETNTNSAFASPFPSSGGVEASRTPIPGSALRELDMLLAHLVIQSQKITYGEDVTLVYRESQEHWAELALEMGYHSVIAVPLLLQDQAIGAIMLYAQEPRPIRNHETFLLSSASIQASMAIQNTLLFSELKEKNSALEQANHLKSQFLANVTHELRTPLHSIISYGALLLEGYVEGELSSEQEEHIQFMVRRAEDLSHLVDDMLDLSKIEADRIEMKLEALELSVSLSEVVNQLKPMALNKDLYLNMECDPQVPKVLADSHRLRQIVLNLVSNALKFTEKGGVTIHCQHMPERAQVLISVHDTGIGISPASLGYIFEAFRQADGSTTRRFGGTGLGLTIARKLIELQGGEIAVESIPGRGSTFAFTLPVAASISPSTRTPEAQQHPST</sequence>
<feature type="domain" description="Histidine kinase" evidence="7">
    <location>
        <begin position="320"/>
        <end position="541"/>
    </location>
</feature>
<evidence type="ECO:0000256" key="1">
    <source>
        <dbReference type="ARBA" id="ARBA00000085"/>
    </source>
</evidence>
<dbReference type="SUPFAM" id="SSF55874">
    <property type="entry name" value="ATPase domain of HSP90 chaperone/DNA topoisomerase II/histidine kinase"/>
    <property type="match status" value="1"/>
</dbReference>
<keyword evidence="6" id="KW-0902">Two-component regulatory system</keyword>
<dbReference type="InterPro" id="IPR036097">
    <property type="entry name" value="HisK_dim/P_sf"/>
</dbReference>
<dbReference type="SUPFAM" id="SSF55781">
    <property type="entry name" value="GAF domain-like"/>
    <property type="match status" value="1"/>
</dbReference>
<dbReference type="InterPro" id="IPR029016">
    <property type="entry name" value="GAF-like_dom_sf"/>
</dbReference>
<keyword evidence="5" id="KW-0418">Kinase</keyword>
<evidence type="ECO:0000259" key="7">
    <source>
        <dbReference type="PROSITE" id="PS50109"/>
    </source>
</evidence>
<dbReference type="InterPro" id="IPR003594">
    <property type="entry name" value="HATPase_dom"/>
</dbReference>
<evidence type="ECO:0000313" key="9">
    <source>
        <dbReference type="Proteomes" id="UP000654345"/>
    </source>
</evidence>
<proteinExistence type="predicted"/>
<evidence type="ECO:0000256" key="5">
    <source>
        <dbReference type="ARBA" id="ARBA00022777"/>
    </source>
</evidence>
<dbReference type="InterPro" id="IPR036890">
    <property type="entry name" value="HATPase_C_sf"/>
</dbReference>
<keyword evidence="3" id="KW-0597">Phosphoprotein</keyword>
<comment type="caution">
    <text evidence="8">The sequence shown here is derived from an EMBL/GenBank/DDBJ whole genome shotgun (WGS) entry which is preliminary data.</text>
</comment>
<name>A0ABQ3UPX0_9CHLR</name>
<dbReference type="Pfam" id="PF00512">
    <property type="entry name" value="HisKA"/>
    <property type="match status" value="1"/>
</dbReference>
<dbReference type="Proteomes" id="UP000654345">
    <property type="component" value="Unassembled WGS sequence"/>
</dbReference>
<dbReference type="SMART" id="SM00387">
    <property type="entry name" value="HATPase_c"/>
    <property type="match status" value="1"/>
</dbReference>
<dbReference type="PANTHER" id="PTHR43047">
    <property type="entry name" value="TWO-COMPONENT HISTIDINE PROTEIN KINASE"/>
    <property type="match status" value="1"/>
</dbReference>
<keyword evidence="9" id="KW-1185">Reference proteome</keyword>
<dbReference type="RefSeq" id="WP_201371447.1">
    <property type="nucleotide sequence ID" value="NZ_BNJG01000001.1"/>
</dbReference>
<dbReference type="InterPro" id="IPR005467">
    <property type="entry name" value="His_kinase_dom"/>
</dbReference>
<dbReference type="EC" id="2.7.13.3" evidence="2"/>
<evidence type="ECO:0000256" key="6">
    <source>
        <dbReference type="ARBA" id="ARBA00023012"/>
    </source>
</evidence>
<dbReference type="InterPro" id="IPR004358">
    <property type="entry name" value="Sig_transdc_His_kin-like_C"/>
</dbReference>
<protein>
    <recommendedName>
        <fullName evidence="2">histidine kinase</fullName>
        <ecNumber evidence="2">2.7.13.3</ecNumber>
    </recommendedName>
</protein>
<dbReference type="SMART" id="SM00065">
    <property type="entry name" value="GAF"/>
    <property type="match status" value="1"/>
</dbReference>
<dbReference type="Gene3D" id="3.30.565.10">
    <property type="entry name" value="Histidine kinase-like ATPase, C-terminal domain"/>
    <property type="match status" value="1"/>
</dbReference>
<dbReference type="Gene3D" id="3.30.450.40">
    <property type="match status" value="1"/>
</dbReference>
<dbReference type="SUPFAM" id="SSF47384">
    <property type="entry name" value="Homodimeric domain of signal transducing histidine kinase"/>
    <property type="match status" value="1"/>
</dbReference>
<dbReference type="EMBL" id="BNJG01000001">
    <property type="protein sequence ID" value="GHO54774.1"/>
    <property type="molecule type" value="Genomic_DNA"/>
</dbReference>
<dbReference type="Gene3D" id="1.10.287.130">
    <property type="match status" value="1"/>
</dbReference>
<dbReference type="SMART" id="SM00388">
    <property type="entry name" value="HisKA"/>
    <property type="match status" value="1"/>
</dbReference>
<accession>A0ABQ3UPX0</accession>
<dbReference type="InterPro" id="IPR003018">
    <property type="entry name" value="GAF"/>
</dbReference>
<evidence type="ECO:0000256" key="4">
    <source>
        <dbReference type="ARBA" id="ARBA00022679"/>
    </source>
</evidence>
<reference evidence="8 9" key="1">
    <citation type="journal article" date="2021" name="Int. J. Syst. Evol. Microbiol.">
        <title>Reticulibacter mediterranei gen. nov., sp. nov., within the new family Reticulibacteraceae fam. nov., and Ktedonospora formicarum gen. nov., sp. nov., Ktedonobacter robiniae sp. nov., Dictyobacter formicarum sp. nov. and Dictyobacter arantiisoli sp. nov., belonging to the class Ktedonobacteria.</title>
        <authorList>
            <person name="Yabe S."/>
            <person name="Zheng Y."/>
            <person name="Wang C.M."/>
            <person name="Sakai Y."/>
            <person name="Abe K."/>
            <person name="Yokota A."/>
            <person name="Donadio S."/>
            <person name="Cavaletti L."/>
            <person name="Monciardini P."/>
        </authorList>
    </citation>
    <scope>NUCLEOTIDE SEQUENCE [LARGE SCALE GENOMIC DNA]</scope>
    <source>
        <strain evidence="8 9">SOSP1-30</strain>
    </source>
</reference>
<keyword evidence="4" id="KW-0808">Transferase</keyword>
<gene>
    <name evidence="8" type="ORF">KSB_32490</name>
</gene>
<dbReference type="InterPro" id="IPR003661">
    <property type="entry name" value="HisK_dim/P_dom"/>
</dbReference>
<dbReference type="CDD" id="cd00082">
    <property type="entry name" value="HisKA"/>
    <property type="match status" value="1"/>
</dbReference>
<comment type="catalytic activity">
    <reaction evidence="1">
        <text>ATP + protein L-histidine = ADP + protein N-phospho-L-histidine.</text>
        <dbReference type="EC" id="2.7.13.3"/>
    </reaction>
</comment>
<evidence type="ECO:0000256" key="2">
    <source>
        <dbReference type="ARBA" id="ARBA00012438"/>
    </source>
</evidence>
<dbReference type="PROSITE" id="PS50109">
    <property type="entry name" value="HIS_KIN"/>
    <property type="match status" value="1"/>
</dbReference>
<dbReference type="Pfam" id="PF02518">
    <property type="entry name" value="HATPase_c"/>
    <property type="match status" value="1"/>
</dbReference>
<organism evidence="8 9">
    <name type="scientific">Ktedonobacter robiniae</name>
    <dbReference type="NCBI Taxonomy" id="2778365"/>
    <lineage>
        <taxon>Bacteria</taxon>
        <taxon>Bacillati</taxon>
        <taxon>Chloroflexota</taxon>
        <taxon>Ktedonobacteria</taxon>
        <taxon>Ktedonobacterales</taxon>
        <taxon>Ktedonobacteraceae</taxon>
        <taxon>Ktedonobacter</taxon>
    </lineage>
</organism>
<evidence type="ECO:0000256" key="3">
    <source>
        <dbReference type="ARBA" id="ARBA00022553"/>
    </source>
</evidence>